<sequence>TELVNNRMFATPLAEPTSGDDEDAVEGANAAFKYKLLSNLMGARGEIATMTFAVARDGAGPALGVKVVRKTGGPTGGTYLGGVGQNAAGARISFSLQLTNDTVAGNLFTDMGIDVTKPFDSFELQQGQNGAVVAIGPGLAAAALVAVVRNNAGLTMQRGSVQGGTHLAGVGTDASTAAKAFELPLSNDAVTKAAIEGQE</sequence>
<feature type="non-terminal residue" evidence="1">
    <location>
        <position position="199"/>
    </location>
</feature>
<gene>
    <name evidence="1" type="ORF">RM877_39155</name>
</gene>
<reference evidence="2" key="1">
    <citation type="submission" date="2023-07" db="EMBL/GenBank/DDBJ databases">
        <title>30 novel species of actinomycetes from the DSMZ collection.</title>
        <authorList>
            <person name="Nouioui I."/>
        </authorList>
    </citation>
    <scope>NUCLEOTIDE SEQUENCE [LARGE SCALE GENOMIC DNA]</scope>
    <source>
        <strain evidence="2">DSM 41981</strain>
    </source>
</reference>
<name>A0ABD5F164_9ACTN</name>
<evidence type="ECO:0000313" key="1">
    <source>
        <dbReference type="EMBL" id="MDT0440665.1"/>
    </source>
</evidence>
<comment type="caution">
    <text evidence="1">The sequence shown here is derived from an EMBL/GenBank/DDBJ whole genome shotgun (WGS) entry which is preliminary data.</text>
</comment>
<proteinExistence type="predicted"/>
<organism evidence="1 2">
    <name type="scientific">Streptomyces doudnae</name>
    <dbReference type="NCBI Taxonomy" id="3075536"/>
    <lineage>
        <taxon>Bacteria</taxon>
        <taxon>Bacillati</taxon>
        <taxon>Actinomycetota</taxon>
        <taxon>Actinomycetes</taxon>
        <taxon>Kitasatosporales</taxon>
        <taxon>Streptomycetaceae</taxon>
        <taxon>Streptomyces</taxon>
    </lineage>
</organism>
<evidence type="ECO:0000313" key="2">
    <source>
        <dbReference type="Proteomes" id="UP001183535"/>
    </source>
</evidence>
<dbReference type="RefSeq" id="WP_311638961.1">
    <property type="nucleotide sequence ID" value="NZ_JAVRES010000117.1"/>
</dbReference>
<dbReference type="EMBL" id="JAVRES010000117">
    <property type="protein sequence ID" value="MDT0440665.1"/>
    <property type="molecule type" value="Genomic_DNA"/>
</dbReference>
<dbReference type="Proteomes" id="UP001183535">
    <property type="component" value="Unassembled WGS sequence"/>
</dbReference>
<keyword evidence="2" id="KW-1185">Reference proteome</keyword>
<dbReference type="AlphaFoldDB" id="A0ABD5F164"/>
<protein>
    <submittedName>
        <fullName evidence="1">Uncharacterized protein</fullName>
    </submittedName>
</protein>
<accession>A0ABD5F164</accession>
<feature type="non-terminal residue" evidence="1">
    <location>
        <position position="1"/>
    </location>
</feature>